<name>A0A090WPN2_9FLAO</name>
<organism evidence="2 3">
    <name type="scientific">Algibacter lectus</name>
    <dbReference type="NCBI Taxonomy" id="221126"/>
    <lineage>
        <taxon>Bacteria</taxon>
        <taxon>Pseudomonadati</taxon>
        <taxon>Bacteroidota</taxon>
        <taxon>Flavobacteriia</taxon>
        <taxon>Flavobacteriales</taxon>
        <taxon>Flavobacteriaceae</taxon>
        <taxon>Algibacter</taxon>
    </lineage>
</organism>
<protein>
    <submittedName>
        <fullName evidence="2">Uncharacterized protein</fullName>
    </submittedName>
</protein>
<keyword evidence="1" id="KW-1133">Transmembrane helix</keyword>
<dbReference type="Proteomes" id="UP000029643">
    <property type="component" value="Unassembled WGS sequence"/>
</dbReference>
<gene>
    <name evidence="2" type="ORF">JCM19274_4682</name>
</gene>
<keyword evidence="1" id="KW-0812">Transmembrane</keyword>
<evidence type="ECO:0000313" key="2">
    <source>
        <dbReference type="EMBL" id="GAL78183.1"/>
    </source>
</evidence>
<feature type="transmembrane region" description="Helical" evidence="1">
    <location>
        <begin position="7"/>
        <end position="24"/>
    </location>
</feature>
<keyword evidence="1" id="KW-0472">Membrane</keyword>
<evidence type="ECO:0000256" key="1">
    <source>
        <dbReference type="SAM" id="Phobius"/>
    </source>
</evidence>
<sequence length="55" mass="6197">MFDDKTSLILCGVLVAVIFCTGVLQVLDNYIVLTVISVLFLTILYNIIYTKQNLK</sequence>
<feature type="transmembrane region" description="Helical" evidence="1">
    <location>
        <begin position="30"/>
        <end position="49"/>
    </location>
</feature>
<evidence type="ECO:0000313" key="3">
    <source>
        <dbReference type="Proteomes" id="UP000029643"/>
    </source>
</evidence>
<accession>A0A090WPN2</accession>
<dbReference type="EMBL" id="BBNU01000002">
    <property type="protein sequence ID" value="GAL78183.1"/>
    <property type="molecule type" value="Genomic_DNA"/>
</dbReference>
<comment type="caution">
    <text evidence="2">The sequence shown here is derived from an EMBL/GenBank/DDBJ whole genome shotgun (WGS) entry which is preliminary data.</text>
</comment>
<dbReference type="AlphaFoldDB" id="A0A090WPN2"/>
<proteinExistence type="predicted"/>
<reference evidence="2" key="1">
    <citation type="journal article" date="2014" name="Genome Announc.">
        <title>Draft Genome Sequences of Marine Flavobacterium Algibacter lectus Strains SS8 and NR4.</title>
        <authorList>
            <person name="Takatani N."/>
            <person name="Nakanishi M."/>
            <person name="Meirelles P."/>
            <person name="Mino S."/>
            <person name="Suda W."/>
            <person name="Oshima K."/>
            <person name="Hattori M."/>
            <person name="Ohkuma M."/>
            <person name="Hosokawa M."/>
            <person name="Miyashita K."/>
            <person name="Thompson F.L."/>
            <person name="Niwa A."/>
            <person name="Sawabe T."/>
            <person name="Sawabe T."/>
        </authorList>
    </citation>
    <scope>NUCLEOTIDE SEQUENCE [LARGE SCALE GENOMIC DNA]</scope>
    <source>
        <strain evidence="2">JCM 19274</strain>
    </source>
</reference>